<dbReference type="Pfam" id="PF07693">
    <property type="entry name" value="KAP_NTPase"/>
    <property type="match status" value="1"/>
</dbReference>
<organism evidence="4 5">
    <name type="scientific">Streptomyces synnematoformans</name>
    <dbReference type="NCBI Taxonomy" id="415721"/>
    <lineage>
        <taxon>Bacteria</taxon>
        <taxon>Bacillati</taxon>
        <taxon>Actinomycetota</taxon>
        <taxon>Actinomycetes</taxon>
        <taxon>Kitasatosporales</taxon>
        <taxon>Streptomycetaceae</taxon>
        <taxon>Streptomyces</taxon>
    </lineage>
</organism>
<evidence type="ECO:0000313" key="4">
    <source>
        <dbReference type="EMBL" id="GAA2124619.1"/>
    </source>
</evidence>
<dbReference type="InterPro" id="IPR001789">
    <property type="entry name" value="Sig_transdc_resp-reg_receiver"/>
</dbReference>
<dbReference type="Proteomes" id="UP001500443">
    <property type="component" value="Unassembled WGS sequence"/>
</dbReference>
<keyword evidence="1" id="KW-0597">Phosphoprotein</keyword>
<keyword evidence="5" id="KW-1185">Reference proteome</keyword>
<dbReference type="PANTHER" id="PTHR22674:SF6">
    <property type="entry name" value="NTPASE KAP FAMILY P-LOOP DOMAIN-CONTAINING PROTEIN 1"/>
    <property type="match status" value="1"/>
</dbReference>
<evidence type="ECO:0000256" key="1">
    <source>
        <dbReference type="PROSITE-ProRule" id="PRU00169"/>
    </source>
</evidence>
<feature type="modified residue" description="4-aspartylphosphate" evidence="1">
    <location>
        <position position="603"/>
    </location>
</feature>
<evidence type="ECO:0000259" key="3">
    <source>
        <dbReference type="PROSITE" id="PS50110"/>
    </source>
</evidence>
<evidence type="ECO:0000256" key="2">
    <source>
        <dbReference type="SAM" id="MobiDB-lite"/>
    </source>
</evidence>
<feature type="domain" description="Response regulatory" evidence="3">
    <location>
        <begin position="554"/>
        <end position="671"/>
    </location>
</feature>
<dbReference type="InterPro" id="IPR011006">
    <property type="entry name" value="CheY-like_superfamily"/>
</dbReference>
<evidence type="ECO:0000313" key="5">
    <source>
        <dbReference type="Proteomes" id="UP001500443"/>
    </source>
</evidence>
<sequence>MPGRPPDPARTCHNARMAAQPPTHATAFGSLGAGTGATLALVNDEPVAAAGDDILGTGRAAAQLARLLHASRASTPFTLAVDAGWGMGKSSLMRLVDARLRAEPDVETVWYNAWTSTGADALEGLVKSVLVRFERRTLKRALSRISRGRTVVRGVRAVTTALGGALGAAGLVDELWTSWDAGPEARNGMREEIGHMAREWAANAPRRLLVVFIDDLDRCSEETVLAVCEALKVYLDVPGLVFVVGCDRSALGPSGLLRDLSPAGSAFMEKIFQTSYRIPVADNDGVGAYVEWCARTAGIEGMLDDGLKRLLVERSGRNPRRIKRLVNGFVLEATLNPVWSGFRPEAVIRTLLLQYFYPEFYRMMTGASNAPAEDVVGEFTTYRRVRRTLLATAPPDPQEAAPEFASYEEAGAFFGQYELSAPAPEQDGEAALEQLERRLPVGFPEHADDPGFTSLLADLLQVQDAERLLVLLREGAPAPVEVPDYAEPPVGVGSAPYGEEEPYGRPLPPWSQQGSPMPPMPAQSQPGYSGIPPAPPWDTGSDRPPSPPALEGMRILWVDDHPENNTHLVRTMRGLGARVAVVRDREEAEREMAVGRFEVLISDITRGSDQSAGLDALRHWRTSGTYNGPAVFLSSRITPERLEAATALRAPIFNNGDVLLNHVSEIAANPGPEPPVPAPRSSAGPPG</sequence>
<dbReference type="InterPro" id="IPR011646">
    <property type="entry name" value="KAP_P-loop"/>
</dbReference>
<feature type="region of interest" description="Disordered" evidence="2">
    <location>
        <begin position="666"/>
        <end position="687"/>
    </location>
</feature>
<reference evidence="4 5" key="1">
    <citation type="journal article" date="2019" name="Int. J. Syst. Evol. Microbiol.">
        <title>The Global Catalogue of Microorganisms (GCM) 10K type strain sequencing project: providing services to taxonomists for standard genome sequencing and annotation.</title>
        <authorList>
            <consortium name="The Broad Institute Genomics Platform"/>
            <consortium name="The Broad Institute Genome Sequencing Center for Infectious Disease"/>
            <person name="Wu L."/>
            <person name="Ma J."/>
        </authorList>
    </citation>
    <scope>NUCLEOTIDE SEQUENCE [LARGE SCALE GENOMIC DNA]</scope>
    <source>
        <strain evidence="4 5">JCM 15481</strain>
    </source>
</reference>
<name>A0ABN2YAU6_9ACTN</name>
<dbReference type="EMBL" id="BAAAPF010000082">
    <property type="protein sequence ID" value="GAA2124619.1"/>
    <property type="molecule type" value="Genomic_DNA"/>
</dbReference>
<dbReference type="CDD" id="cd00156">
    <property type="entry name" value="REC"/>
    <property type="match status" value="1"/>
</dbReference>
<protein>
    <recommendedName>
        <fullName evidence="3">Response regulatory domain-containing protein</fullName>
    </recommendedName>
</protein>
<dbReference type="SUPFAM" id="SSF52540">
    <property type="entry name" value="P-loop containing nucleoside triphosphate hydrolases"/>
    <property type="match status" value="1"/>
</dbReference>
<dbReference type="Gene3D" id="3.40.50.2300">
    <property type="match status" value="1"/>
</dbReference>
<comment type="caution">
    <text evidence="4">The sequence shown here is derived from an EMBL/GenBank/DDBJ whole genome shotgun (WGS) entry which is preliminary data.</text>
</comment>
<dbReference type="SUPFAM" id="SSF52172">
    <property type="entry name" value="CheY-like"/>
    <property type="match status" value="1"/>
</dbReference>
<accession>A0ABN2YAU6</accession>
<proteinExistence type="predicted"/>
<dbReference type="PROSITE" id="PS50110">
    <property type="entry name" value="RESPONSE_REGULATORY"/>
    <property type="match status" value="1"/>
</dbReference>
<dbReference type="InterPro" id="IPR027417">
    <property type="entry name" value="P-loop_NTPase"/>
</dbReference>
<dbReference type="PANTHER" id="PTHR22674">
    <property type="entry name" value="NTPASE, KAP FAMILY P-LOOP DOMAIN-CONTAINING 1"/>
    <property type="match status" value="1"/>
</dbReference>
<gene>
    <name evidence="4" type="ORF">GCM10009802_29680</name>
</gene>
<dbReference type="InterPro" id="IPR052754">
    <property type="entry name" value="NTPase_KAP_P-loop"/>
</dbReference>
<feature type="region of interest" description="Disordered" evidence="2">
    <location>
        <begin position="480"/>
        <end position="549"/>
    </location>
</feature>